<feature type="compositionally biased region" description="Pro residues" evidence="5">
    <location>
        <begin position="311"/>
        <end position="321"/>
    </location>
</feature>
<evidence type="ECO:0000313" key="8">
    <source>
        <dbReference type="Proteomes" id="UP001500443"/>
    </source>
</evidence>
<dbReference type="EMBL" id="BAAAPF010000271">
    <property type="protein sequence ID" value="GAA1500206.1"/>
    <property type="molecule type" value="Genomic_DNA"/>
</dbReference>
<keyword evidence="4" id="KW-0804">Transcription</keyword>
<dbReference type="Proteomes" id="UP001500443">
    <property type="component" value="Unassembled WGS sequence"/>
</dbReference>
<dbReference type="InterPro" id="IPR036390">
    <property type="entry name" value="WH_DNA-bd_sf"/>
</dbReference>
<evidence type="ECO:0000256" key="4">
    <source>
        <dbReference type="ARBA" id="ARBA00023163"/>
    </source>
</evidence>
<name>A0ABN1ZJW3_9ACTN</name>
<dbReference type="PROSITE" id="PS50931">
    <property type="entry name" value="HTH_LYSR"/>
    <property type="match status" value="1"/>
</dbReference>
<sequence>MDSRYLRAFVTVAETGGISAAAERLGYAQSSLSAQLRRLEQELGVTVVVRTSAGASLTDAGRRLLPYAREALEVDERMRRAAAAARPRLRIGAPETLAGEWLPDIVTALGYGAGGPDADAEISVVVGPRELLAEQLAAGELDLAFHFDDGSPAPGPSAVVGHEEVVVVAGPAHPLAGADEVTEADVLAADFLVAEPGCSSTVLYDRLSRDLTGRVRAATAAGSLPALRRLAAHGRGLALLPRLAVVRDLEDGGLVDLPLASRPGPVAIEARWRPVPGSAEPTLRAVLRLARRHTDQLPVSPAPRPRRTPAPHRPPAPARTA</sequence>
<evidence type="ECO:0000256" key="3">
    <source>
        <dbReference type="ARBA" id="ARBA00023125"/>
    </source>
</evidence>
<dbReference type="Gene3D" id="3.40.190.10">
    <property type="entry name" value="Periplasmic binding protein-like II"/>
    <property type="match status" value="2"/>
</dbReference>
<dbReference type="PRINTS" id="PR00039">
    <property type="entry name" value="HTHLYSR"/>
</dbReference>
<dbReference type="InterPro" id="IPR000847">
    <property type="entry name" value="LysR_HTH_N"/>
</dbReference>
<accession>A0ABN1ZJW3</accession>
<dbReference type="InterPro" id="IPR036388">
    <property type="entry name" value="WH-like_DNA-bd_sf"/>
</dbReference>
<comment type="similarity">
    <text evidence="1">Belongs to the LysR transcriptional regulatory family.</text>
</comment>
<dbReference type="InterPro" id="IPR005119">
    <property type="entry name" value="LysR_subst-bd"/>
</dbReference>
<dbReference type="SUPFAM" id="SSF53850">
    <property type="entry name" value="Periplasmic binding protein-like II"/>
    <property type="match status" value="1"/>
</dbReference>
<organism evidence="7 8">
    <name type="scientific">Streptomyces synnematoformans</name>
    <dbReference type="NCBI Taxonomy" id="415721"/>
    <lineage>
        <taxon>Bacteria</taxon>
        <taxon>Bacillati</taxon>
        <taxon>Actinomycetota</taxon>
        <taxon>Actinomycetes</taxon>
        <taxon>Kitasatosporales</taxon>
        <taxon>Streptomycetaceae</taxon>
        <taxon>Streptomyces</taxon>
    </lineage>
</organism>
<feature type="region of interest" description="Disordered" evidence="5">
    <location>
        <begin position="292"/>
        <end position="321"/>
    </location>
</feature>
<proteinExistence type="inferred from homology"/>
<evidence type="ECO:0000313" key="7">
    <source>
        <dbReference type="EMBL" id="GAA1500206.1"/>
    </source>
</evidence>
<evidence type="ECO:0000259" key="6">
    <source>
        <dbReference type="PROSITE" id="PS50931"/>
    </source>
</evidence>
<dbReference type="Pfam" id="PF00126">
    <property type="entry name" value="HTH_1"/>
    <property type="match status" value="1"/>
</dbReference>
<dbReference type="CDD" id="cd05466">
    <property type="entry name" value="PBP2_LTTR_substrate"/>
    <property type="match status" value="1"/>
</dbReference>
<comment type="caution">
    <text evidence="7">The sequence shown here is derived from an EMBL/GenBank/DDBJ whole genome shotgun (WGS) entry which is preliminary data.</text>
</comment>
<reference evidence="7 8" key="1">
    <citation type="journal article" date="2019" name="Int. J. Syst. Evol. Microbiol.">
        <title>The Global Catalogue of Microorganisms (GCM) 10K type strain sequencing project: providing services to taxonomists for standard genome sequencing and annotation.</title>
        <authorList>
            <consortium name="The Broad Institute Genomics Platform"/>
            <consortium name="The Broad Institute Genome Sequencing Center for Infectious Disease"/>
            <person name="Wu L."/>
            <person name="Ma J."/>
        </authorList>
    </citation>
    <scope>NUCLEOTIDE SEQUENCE [LARGE SCALE GENOMIC DNA]</scope>
    <source>
        <strain evidence="7 8">JCM 15481</strain>
    </source>
</reference>
<evidence type="ECO:0000256" key="5">
    <source>
        <dbReference type="SAM" id="MobiDB-lite"/>
    </source>
</evidence>
<dbReference type="RefSeq" id="WP_344293388.1">
    <property type="nucleotide sequence ID" value="NZ_BAAAPF010000271.1"/>
</dbReference>
<dbReference type="SUPFAM" id="SSF46785">
    <property type="entry name" value="Winged helix' DNA-binding domain"/>
    <property type="match status" value="1"/>
</dbReference>
<keyword evidence="3" id="KW-0238">DNA-binding</keyword>
<dbReference type="PANTHER" id="PTHR30126:SF39">
    <property type="entry name" value="HTH-TYPE TRANSCRIPTIONAL REGULATOR CYSL"/>
    <property type="match status" value="1"/>
</dbReference>
<dbReference type="Pfam" id="PF03466">
    <property type="entry name" value="LysR_substrate"/>
    <property type="match status" value="1"/>
</dbReference>
<protein>
    <submittedName>
        <fullName evidence="7">LysR family transcriptional regulator</fullName>
    </submittedName>
</protein>
<evidence type="ECO:0000256" key="2">
    <source>
        <dbReference type="ARBA" id="ARBA00023015"/>
    </source>
</evidence>
<keyword evidence="2" id="KW-0805">Transcription regulation</keyword>
<dbReference type="Gene3D" id="1.10.10.10">
    <property type="entry name" value="Winged helix-like DNA-binding domain superfamily/Winged helix DNA-binding domain"/>
    <property type="match status" value="1"/>
</dbReference>
<dbReference type="PANTHER" id="PTHR30126">
    <property type="entry name" value="HTH-TYPE TRANSCRIPTIONAL REGULATOR"/>
    <property type="match status" value="1"/>
</dbReference>
<feature type="domain" description="HTH lysR-type" evidence="6">
    <location>
        <begin position="1"/>
        <end position="58"/>
    </location>
</feature>
<gene>
    <name evidence="7" type="ORF">GCM10009802_55310</name>
</gene>
<evidence type="ECO:0000256" key="1">
    <source>
        <dbReference type="ARBA" id="ARBA00009437"/>
    </source>
</evidence>
<keyword evidence="8" id="KW-1185">Reference proteome</keyword>